<dbReference type="OrthoDB" id="7146255at2759"/>
<dbReference type="InterPro" id="IPR031734">
    <property type="entry name" value="MBF2"/>
</dbReference>
<dbReference type="AlphaFoldDB" id="A0A9P0LCD0"/>
<name>A0A9P0LCD0_ACAOB</name>
<keyword evidence="1" id="KW-0732">Signal</keyword>
<evidence type="ECO:0000313" key="2">
    <source>
        <dbReference type="EMBL" id="CAH1992678.1"/>
    </source>
</evidence>
<organism evidence="2 3">
    <name type="scientific">Acanthoscelides obtectus</name>
    <name type="common">Bean weevil</name>
    <name type="synonym">Bruchus obtectus</name>
    <dbReference type="NCBI Taxonomy" id="200917"/>
    <lineage>
        <taxon>Eukaryota</taxon>
        <taxon>Metazoa</taxon>
        <taxon>Ecdysozoa</taxon>
        <taxon>Arthropoda</taxon>
        <taxon>Hexapoda</taxon>
        <taxon>Insecta</taxon>
        <taxon>Pterygota</taxon>
        <taxon>Neoptera</taxon>
        <taxon>Endopterygota</taxon>
        <taxon>Coleoptera</taxon>
        <taxon>Polyphaga</taxon>
        <taxon>Cucujiformia</taxon>
        <taxon>Chrysomeloidea</taxon>
        <taxon>Chrysomelidae</taxon>
        <taxon>Bruchinae</taxon>
        <taxon>Bruchini</taxon>
        <taxon>Acanthoscelides</taxon>
    </lineage>
</organism>
<accession>A0A9P0LCD0</accession>
<protein>
    <submittedName>
        <fullName evidence="2">Uncharacterized protein</fullName>
    </submittedName>
</protein>
<reference evidence="2" key="1">
    <citation type="submission" date="2022-03" db="EMBL/GenBank/DDBJ databases">
        <authorList>
            <person name="Sayadi A."/>
        </authorList>
    </citation>
    <scope>NUCLEOTIDE SEQUENCE</scope>
</reference>
<gene>
    <name evidence="2" type="ORF">ACAOBT_LOCUS21021</name>
</gene>
<dbReference type="Proteomes" id="UP001152888">
    <property type="component" value="Unassembled WGS sequence"/>
</dbReference>
<dbReference type="PROSITE" id="PS51257">
    <property type="entry name" value="PROKAR_LIPOPROTEIN"/>
    <property type="match status" value="1"/>
</dbReference>
<keyword evidence="3" id="KW-1185">Reference proteome</keyword>
<proteinExistence type="predicted"/>
<dbReference type="Pfam" id="PF15868">
    <property type="entry name" value="MBF2"/>
    <property type="match status" value="1"/>
</dbReference>
<dbReference type="EMBL" id="CAKOFQ010007152">
    <property type="protein sequence ID" value="CAH1992678.1"/>
    <property type="molecule type" value="Genomic_DNA"/>
</dbReference>
<evidence type="ECO:0000313" key="3">
    <source>
        <dbReference type="Proteomes" id="UP001152888"/>
    </source>
</evidence>
<evidence type="ECO:0000256" key="1">
    <source>
        <dbReference type="SAM" id="SignalP"/>
    </source>
</evidence>
<feature type="signal peptide" evidence="1">
    <location>
        <begin position="1"/>
        <end position="21"/>
    </location>
</feature>
<comment type="caution">
    <text evidence="2">The sequence shown here is derived from an EMBL/GenBank/DDBJ whole genome shotgun (WGS) entry which is preliminary data.</text>
</comment>
<sequence>MYKAVATLAVAIFACTQLSNAAVPAAVGLRSLVGLGDPSWEIRDGNCTHAKITDLIYEEHVHKRRLPFSTRDATVEWFGDEIIYCVMAISQKFQAMGSTVEILRGGVGHNFVSLHMKSAKYHGLEYNIQIFGHYKR</sequence>
<feature type="chain" id="PRO_5040394623" evidence="1">
    <location>
        <begin position="22"/>
        <end position="136"/>
    </location>
</feature>